<feature type="compositionally biased region" description="Low complexity" evidence="2">
    <location>
        <begin position="110"/>
        <end position="125"/>
    </location>
</feature>
<dbReference type="InterPro" id="IPR053932">
    <property type="entry name" value="GeBP-like_DBD"/>
</dbReference>
<feature type="region of interest" description="Disordered" evidence="2">
    <location>
        <begin position="1"/>
        <end position="216"/>
    </location>
</feature>
<feature type="compositionally biased region" description="Basic and acidic residues" evidence="2">
    <location>
        <begin position="40"/>
        <end position="50"/>
    </location>
</feature>
<feature type="compositionally biased region" description="Basic and acidic residues" evidence="2">
    <location>
        <begin position="184"/>
        <end position="194"/>
    </location>
</feature>
<proteinExistence type="inferred from homology"/>
<organism evidence="5 7">
    <name type="scientific">Prunus armeniaca</name>
    <name type="common">Apricot</name>
    <name type="synonym">Armeniaca vulgaris</name>
    <dbReference type="NCBI Taxonomy" id="36596"/>
    <lineage>
        <taxon>Eukaryota</taxon>
        <taxon>Viridiplantae</taxon>
        <taxon>Streptophyta</taxon>
        <taxon>Embryophyta</taxon>
        <taxon>Tracheophyta</taxon>
        <taxon>Spermatophyta</taxon>
        <taxon>Magnoliopsida</taxon>
        <taxon>eudicotyledons</taxon>
        <taxon>Gunneridae</taxon>
        <taxon>Pentapetalae</taxon>
        <taxon>rosids</taxon>
        <taxon>fabids</taxon>
        <taxon>Rosales</taxon>
        <taxon>Rosaceae</taxon>
        <taxon>Amygdaloideae</taxon>
        <taxon>Amygdaleae</taxon>
        <taxon>Prunus</taxon>
    </lineage>
</organism>
<dbReference type="GO" id="GO:0005634">
    <property type="term" value="C:nucleus"/>
    <property type="evidence" value="ECO:0007669"/>
    <property type="project" value="TreeGrafter"/>
</dbReference>
<reference evidence="5 6" key="2">
    <citation type="submission" date="2020-05" db="EMBL/GenBank/DDBJ databases">
        <authorList>
            <person name="Campoy J."/>
            <person name="Schneeberger K."/>
            <person name="Spophaly S."/>
        </authorList>
    </citation>
    <scope>NUCLEOTIDE SEQUENCE [LARGE SCALE GENOMIC DNA]</scope>
    <source>
        <strain evidence="5">PruArmRojPasFocal</strain>
    </source>
</reference>
<sequence length="444" mass="48771">MAPKKLLDDPPVVEDSDEETVDEETVDEEPEEEDDAVEAEDGKAKSGDDNHDGDEEEGEEDADEEDEDEDEEDNEEKKEKPSSKKALLTSSSAVSNSNPQWPSASEDDSGSGSETESENNSQSPSASDFTVKPIVSKPMNDTVKTNKKNAPAKPAPASNSGSKRPETEPNKKNVPSSSNSGSKRRAETEPNPKDSKKKKVVNSGDDDDGKKGRLWSEDDEIAILKGMIEYQVKNGPVTNSTMGAFHEFIKKKLQVDVSKLQLSDKIRRLKMKYQKKGENGEDPVFSKPHEVKSFDLSKKVWGVEANGVDDNAKDSKRKPRKSNKVDKATVLALPVSDIAPVSDVAEKKEELNVANGGIKADPVDFWSKYPCLSGSLGLENSTPRSDLTTLMIQKMPLIGKSKAKELEGKWRALQLIEMELSVKKLALMQEQAKFVLDSMKSSED</sequence>
<dbReference type="PANTHER" id="PTHR31662:SF98">
    <property type="entry name" value="STOREKEEPER PROTEIN-LIKE"/>
    <property type="match status" value="1"/>
</dbReference>
<reference evidence="7" key="1">
    <citation type="journal article" date="2020" name="Genome Biol.">
        <title>Gamete binning: chromosome-level and haplotype-resolved genome assembly enabled by high-throughput single-cell sequencing of gamete genomes.</title>
        <authorList>
            <person name="Campoy J.A."/>
            <person name="Sun H."/>
            <person name="Goel M."/>
            <person name="Jiao W.-B."/>
            <person name="Folz-Donahue K."/>
            <person name="Wang N."/>
            <person name="Rubio M."/>
            <person name="Liu C."/>
            <person name="Kukat C."/>
            <person name="Ruiz D."/>
            <person name="Huettel B."/>
            <person name="Schneeberger K."/>
        </authorList>
    </citation>
    <scope>NUCLEOTIDE SEQUENCE [LARGE SCALE GENOMIC DNA]</scope>
    <source>
        <strain evidence="7">cv. Rojo Pasion</strain>
    </source>
</reference>
<dbReference type="EMBL" id="CAEKDK010000003">
    <property type="protein sequence ID" value="CAB4274267.1"/>
    <property type="molecule type" value="Genomic_DNA"/>
</dbReference>
<comment type="similarity">
    <text evidence="1">Belongs to the GeBP family.</text>
</comment>
<dbReference type="OrthoDB" id="661680at2759"/>
<feature type="compositionally biased region" description="Low complexity" evidence="2">
    <location>
        <begin position="84"/>
        <end position="95"/>
    </location>
</feature>
<feature type="compositionally biased region" description="Acidic residues" evidence="2">
    <location>
        <begin position="11"/>
        <end position="39"/>
    </location>
</feature>
<accession>A0A6J5WWG8</accession>
<gene>
    <name evidence="4" type="ORF">CURHAP_LOCUS22713</name>
    <name evidence="5" type="ORF">ORAREDHAP_LOCUS22457</name>
</gene>
<evidence type="ECO:0000313" key="6">
    <source>
        <dbReference type="Proteomes" id="UP000507222"/>
    </source>
</evidence>
<evidence type="ECO:0000313" key="5">
    <source>
        <dbReference type="EMBL" id="CAB4304741.1"/>
    </source>
</evidence>
<evidence type="ECO:0000256" key="2">
    <source>
        <dbReference type="SAM" id="MobiDB-lite"/>
    </source>
</evidence>
<evidence type="ECO:0000313" key="4">
    <source>
        <dbReference type="EMBL" id="CAB4274267.1"/>
    </source>
</evidence>
<dbReference type="GO" id="GO:0006355">
    <property type="term" value="P:regulation of DNA-templated transcription"/>
    <property type="evidence" value="ECO:0007669"/>
    <property type="project" value="InterPro"/>
</dbReference>
<evidence type="ECO:0000313" key="7">
    <source>
        <dbReference type="Proteomes" id="UP000507245"/>
    </source>
</evidence>
<feature type="compositionally biased region" description="Low complexity" evidence="2">
    <location>
        <begin position="148"/>
        <end position="162"/>
    </location>
</feature>
<dbReference type="Pfam" id="PF04504">
    <property type="entry name" value="GeBP-like_DBD"/>
    <property type="match status" value="1"/>
</dbReference>
<name>A0A6J5WWG8_PRUAR</name>
<evidence type="ECO:0000259" key="3">
    <source>
        <dbReference type="Pfam" id="PF04504"/>
    </source>
</evidence>
<evidence type="ECO:0000256" key="1">
    <source>
        <dbReference type="ARBA" id="ARBA00010820"/>
    </source>
</evidence>
<feature type="domain" description="Glabrous enhancer-binding protein-like DBD" evidence="3">
    <location>
        <begin position="213"/>
        <end position="302"/>
    </location>
</feature>
<protein>
    <recommendedName>
        <fullName evidence="3">Glabrous enhancer-binding protein-like DBD domain-containing protein</fullName>
    </recommendedName>
</protein>
<feature type="compositionally biased region" description="Low complexity" evidence="2">
    <location>
        <begin position="172"/>
        <end position="181"/>
    </location>
</feature>
<dbReference type="AlphaFoldDB" id="A0A6J5WWG8"/>
<feature type="compositionally biased region" description="Acidic residues" evidence="2">
    <location>
        <begin position="51"/>
        <end position="74"/>
    </location>
</feature>
<dbReference type="PANTHER" id="PTHR31662">
    <property type="entry name" value="BNAANNG10740D PROTEIN-RELATED"/>
    <property type="match status" value="1"/>
</dbReference>
<dbReference type="InterPro" id="IPR007592">
    <property type="entry name" value="GEBP"/>
</dbReference>
<dbReference type="Proteomes" id="UP000507222">
    <property type="component" value="Unassembled WGS sequence"/>
</dbReference>
<keyword evidence="7" id="KW-1185">Reference proteome</keyword>
<dbReference type="EMBL" id="CAEKKB010000003">
    <property type="protein sequence ID" value="CAB4304741.1"/>
    <property type="molecule type" value="Genomic_DNA"/>
</dbReference>
<dbReference type="Proteomes" id="UP000507245">
    <property type="component" value="Unassembled WGS sequence"/>
</dbReference>